<evidence type="ECO:0000313" key="1">
    <source>
        <dbReference type="EMBL" id="MEO1757109.1"/>
    </source>
</evidence>
<keyword evidence="2" id="KW-1185">Reference proteome</keyword>
<dbReference type="EMBL" id="JAYLVJ010000034">
    <property type="protein sequence ID" value="MEO1757109.1"/>
    <property type="molecule type" value="Genomic_DNA"/>
</dbReference>
<protein>
    <submittedName>
        <fullName evidence="1">Uncharacterized protein</fullName>
    </submittedName>
</protein>
<gene>
    <name evidence="1" type="ORF">VOI32_24625</name>
</gene>
<evidence type="ECO:0000313" key="2">
    <source>
        <dbReference type="Proteomes" id="UP001462961"/>
    </source>
</evidence>
<sequence>MKVGNRQAPYPRQDPALKSGVLAFGARNLRFRVASAACLCAGIRDRPSRNERFRDIPSFPLAKRTLTPGVICVASQHPLLHLTASAVLLMGLRQHIDPFHFRPLDMLIGSTISDRRFINLR</sequence>
<name>A0ABV0E114_9BURK</name>
<dbReference type="Proteomes" id="UP001462961">
    <property type="component" value="Unassembled WGS sequence"/>
</dbReference>
<proteinExistence type="predicted"/>
<reference evidence="1 2" key="1">
    <citation type="submission" date="2024-01" db="EMBL/GenBank/DDBJ databases">
        <title>The diversity of rhizobia nodulating Mimosa spp. in eleven states of Brazil covering several biomes is determined by host plant, location, and edaphic factors.</title>
        <authorList>
            <person name="Rouws L."/>
            <person name="Barauna A."/>
            <person name="Beukes C."/>
            <person name="De Faria S.M."/>
            <person name="Gross E."/>
            <person name="Dos Reis Junior F.B."/>
            <person name="Simon M."/>
            <person name="Maluk M."/>
            <person name="Odee D.W."/>
            <person name="Kenicer G."/>
            <person name="Young J.P.W."/>
            <person name="Reis V.M."/>
            <person name="Zilli J."/>
            <person name="James E.K."/>
        </authorList>
    </citation>
    <scope>NUCLEOTIDE SEQUENCE [LARGE SCALE GENOMIC DNA]</scope>
    <source>
        <strain evidence="1 2">JHI1651</strain>
    </source>
</reference>
<dbReference type="RefSeq" id="WP_146174448.1">
    <property type="nucleotide sequence ID" value="NZ_JAYLVJ010000034.1"/>
</dbReference>
<organism evidence="1 2">
    <name type="scientific">Paraburkholderia caribensis</name>
    <dbReference type="NCBI Taxonomy" id="75105"/>
    <lineage>
        <taxon>Bacteria</taxon>
        <taxon>Pseudomonadati</taxon>
        <taxon>Pseudomonadota</taxon>
        <taxon>Betaproteobacteria</taxon>
        <taxon>Burkholderiales</taxon>
        <taxon>Burkholderiaceae</taxon>
        <taxon>Paraburkholderia</taxon>
    </lineage>
</organism>
<accession>A0ABV0E114</accession>
<comment type="caution">
    <text evidence="1">The sequence shown here is derived from an EMBL/GenBank/DDBJ whole genome shotgun (WGS) entry which is preliminary data.</text>
</comment>